<accession>A0A1S1WWD8</accession>
<evidence type="ECO:0000256" key="1">
    <source>
        <dbReference type="SAM" id="SignalP"/>
    </source>
</evidence>
<name>A0A1S1WWD8_9NEIS</name>
<proteinExistence type="predicted"/>
<dbReference type="PROSITE" id="PS50914">
    <property type="entry name" value="BON"/>
    <property type="match status" value="3"/>
</dbReference>
<dbReference type="Proteomes" id="UP000180088">
    <property type="component" value="Unassembled WGS sequence"/>
</dbReference>
<dbReference type="Gene3D" id="3.30.1340.30">
    <property type="match status" value="3"/>
</dbReference>
<sequence>MKRYCRHCLPIVGILLALMPGNPGAVAAPLSQAALDARQESQIAATYAASPYLRFCKLKVSVSRGAARISGSAEDDINRDLALDIARGVNGINIVENSIVIRNRPDAKHSPHAGAAIDDATITLTIRSKLYWSRTTDGLPIAVETNQGRVILRGSVDTAATRSHAGGLAISTRGVVSVDNRLLANGRAAVVGAYKTEPQGGINAMLSDSWISSRVKAAFLYSVDIFDDNIEVSTQDGAVTLSGKVRTPAERALAIGLAKDIRGVRSVDSEKLTF</sequence>
<feature type="domain" description="BON" evidence="2">
    <location>
        <begin position="118"/>
        <end position="186"/>
    </location>
</feature>
<evidence type="ECO:0000313" key="3">
    <source>
        <dbReference type="EMBL" id="OHX11223.1"/>
    </source>
</evidence>
<dbReference type="InterPro" id="IPR051686">
    <property type="entry name" value="Lipoprotein_DolP"/>
</dbReference>
<dbReference type="OrthoDB" id="8588735at2"/>
<dbReference type="EMBL" id="MKCS01000002">
    <property type="protein sequence ID" value="OHX11223.1"/>
    <property type="molecule type" value="Genomic_DNA"/>
</dbReference>
<evidence type="ECO:0000259" key="2">
    <source>
        <dbReference type="PROSITE" id="PS50914"/>
    </source>
</evidence>
<organism evidence="3 4">
    <name type="scientific">Chromobacterium sphagni</name>
    <dbReference type="NCBI Taxonomy" id="1903179"/>
    <lineage>
        <taxon>Bacteria</taxon>
        <taxon>Pseudomonadati</taxon>
        <taxon>Pseudomonadota</taxon>
        <taxon>Betaproteobacteria</taxon>
        <taxon>Neisseriales</taxon>
        <taxon>Chromobacteriaceae</taxon>
        <taxon>Chromobacterium</taxon>
    </lineage>
</organism>
<feature type="signal peptide" evidence="1">
    <location>
        <begin position="1"/>
        <end position="27"/>
    </location>
</feature>
<feature type="domain" description="BON" evidence="2">
    <location>
        <begin position="207"/>
        <end position="274"/>
    </location>
</feature>
<feature type="chain" id="PRO_5010196643" description="BON domain-containing protein" evidence="1">
    <location>
        <begin position="28"/>
        <end position="274"/>
    </location>
</feature>
<dbReference type="InterPro" id="IPR007055">
    <property type="entry name" value="BON_dom"/>
</dbReference>
<gene>
    <name evidence="3" type="ORF">BI347_16105</name>
</gene>
<dbReference type="RefSeq" id="WP_071116468.1">
    <property type="nucleotide sequence ID" value="NZ_MKCS01000002.1"/>
</dbReference>
<evidence type="ECO:0000313" key="4">
    <source>
        <dbReference type="Proteomes" id="UP000180088"/>
    </source>
</evidence>
<dbReference type="PANTHER" id="PTHR34606:SF15">
    <property type="entry name" value="BON DOMAIN-CONTAINING PROTEIN"/>
    <property type="match status" value="1"/>
</dbReference>
<comment type="caution">
    <text evidence="3">The sequence shown here is derived from an EMBL/GenBank/DDBJ whole genome shotgun (WGS) entry which is preliminary data.</text>
</comment>
<dbReference type="InterPro" id="IPR014004">
    <property type="entry name" value="Transpt-assoc_nodulatn_dom_bac"/>
</dbReference>
<feature type="domain" description="BON" evidence="2">
    <location>
        <begin position="35"/>
        <end position="103"/>
    </location>
</feature>
<reference evidence="3 4" key="1">
    <citation type="submission" date="2016-09" db="EMBL/GenBank/DDBJ databases">
        <title>Chromobacterium muskegensis sp. nov., an insecticidal bacterium isolated from Sphagnum bogs.</title>
        <authorList>
            <person name="Sparks M.E."/>
            <person name="Blackburn M.B."/>
            <person name="Gundersen-Rindal D.E."/>
            <person name="Mitchell A."/>
            <person name="Farrar R."/>
            <person name="Kuhar D."/>
        </authorList>
    </citation>
    <scope>NUCLEOTIDE SEQUENCE [LARGE SCALE GENOMIC DNA]</scope>
    <source>
        <strain evidence="3 4">37-2</strain>
    </source>
</reference>
<dbReference type="SMART" id="SM00749">
    <property type="entry name" value="BON"/>
    <property type="match status" value="2"/>
</dbReference>
<dbReference type="Pfam" id="PF04972">
    <property type="entry name" value="BON"/>
    <property type="match status" value="3"/>
</dbReference>
<keyword evidence="1" id="KW-0732">Signal</keyword>
<protein>
    <recommendedName>
        <fullName evidence="2">BON domain-containing protein</fullName>
    </recommendedName>
</protein>
<dbReference type="STRING" id="1903179.BI347_16105"/>
<dbReference type="PANTHER" id="PTHR34606">
    <property type="entry name" value="BON DOMAIN-CONTAINING PROTEIN"/>
    <property type="match status" value="1"/>
</dbReference>
<dbReference type="AlphaFoldDB" id="A0A1S1WWD8"/>